<comment type="caution">
    <text evidence="1">The sequence shown here is derived from an EMBL/GenBank/DDBJ whole genome shotgun (WGS) entry which is preliminary data.</text>
</comment>
<evidence type="ECO:0000313" key="2">
    <source>
        <dbReference type="Proteomes" id="UP001642360"/>
    </source>
</evidence>
<dbReference type="EMBL" id="CAUOFW020000860">
    <property type="protein sequence ID" value="CAK9138149.1"/>
    <property type="molecule type" value="Genomic_DNA"/>
</dbReference>
<reference evidence="1 2" key="1">
    <citation type="submission" date="2024-02" db="EMBL/GenBank/DDBJ databases">
        <authorList>
            <person name="Vignale AGUSTIN F."/>
            <person name="Sosa J E."/>
            <person name="Modenutti C."/>
        </authorList>
    </citation>
    <scope>NUCLEOTIDE SEQUENCE [LARGE SCALE GENOMIC DNA]</scope>
</reference>
<proteinExistence type="predicted"/>
<dbReference type="Proteomes" id="UP001642360">
    <property type="component" value="Unassembled WGS sequence"/>
</dbReference>
<evidence type="ECO:0000313" key="1">
    <source>
        <dbReference type="EMBL" id="CAK9138149.1"/>
    </source>
</evidence>
<gene>
    <name evidence="1" type="ORF">ILEXP_LOCUS5235</name>
</gene>
<sequence length="280" mass="28268">MLIEEGDVRSSVGTQGNGLIGADTDDYEVVGMMEIEGGIRERVLGAGVEAEMGTPLGAAVIYAFQGERPNIRRRGPGDPDASVGPLGQLRNEMGVDLSTIGQQACGGGRVKAAGHAGIAGRAARRACMVGATLGKQGGRCALPRASHGLGSGASTEGRLGVSMHVDGASHGGCLGATTGSASMALKEKALAPTVVAIRMGGINCGGKLRRALSIANGGRWVHAIKADHDLDNKANTDGESHCRCPGIAARSVSMELEEEARVPAATVVQVGGIDNGGQLG</sequence>
<keyword evidence="2" id="KW-1185">Reference proteome</keyword>
<dbReference type="AlphaFoldDB" id="A0ABC8QZJ5"/>
<accession>A0ABC8QZJ5</accession>
<protein>
    <submittedName>
        <fullName evidence="1">Uncharacterized protein</fullName>
    </submittedName>
</protein>
<name>A0ABC8QZJ5_9AQUA</name>
<organism evidence="1 2">
    <name type="scientific">Ilex paraguariensis</name>
    <name type="common">yerba mate</name>
    <dbReference type="NCBI Taxonomy" id="185542"/>
    <lineage>
        <taxon>Eukaryota</taxon>
        <taxon>Viridiplantae</taxon>
        <taxon>Streptophyta</taxon>
        <taxon>Embryophyta</taxon>
        <taxon>Tracheophyta</taxon>
        <taxon>Spermatophyta</taxon>
        <taxon>Magnoliopsida</taxon>
        <taxon>eudicotyledons</taxon>
        <taxon>Gunneridae</taxon>
        <taxon>Pentapetalae</taxon>
        <taxon>asterids</taxon>
        <taxon>campanulids</taxon>
        <taxon>Aquifoliales</taxon>
        <taxon>Aquifoliaceae</taxon>
        <taxon>Ilex</taxon>
    </lineage>
</organism>